<name>A0ABX4N604_9LEPT</name>
<proteinExistence type="predicted"/>
<sequence>MSLEVQEDNSMKILVRRNAAEPVDLIQNTDLMKRTRKKPGGNRAFLVNTLNVNQVRVFASVSKSQSNFCNGANQ</sequence>
<keyword evidence="2" id="KW-1185">Reference proteome</keyword>
<gene>
    <name evidence="1" type="ORF">CH378_16115</name>
</gene>
<protein>
    <submittedName>
        <fullName evidence="1">Uncharacterized protein</fullName>
    </submittedName>
</protein>
<comment type="caution">
    <text evidence="1">The sequence shown here is derived from an EMBL/GenBank/DDBJ whole genome shotgun (WGS) entry which is preliminary data.</text>
</comment>
<dbReference type="EMBL" id="NPDP01000033">
    <property type="protein sequence ID" value="PJZ28725.1"/>
    <property type="molecule type" value="Genomic_DNA"/>
</dbReference>
<organism evidence="1 2">
    <name type="scientific">Leptospira kmetyi</name>
    <dbReference type="NCBI Taxonomy" id="408139"/>
    <lineage>
        <taxon>Bacteria</taxon>
        <taxon>Pseudomonadati</taxon>
        <taxon>Spirochaetota</taxon>
        <taxon>Spirochaetia</taxon>
        <taxon>Leptospirales</taxon>
        <taxon>Leptospiraceae</taxon>
        <taxon>Leptospira</taxon>
    </lineage>
</organism>
<evidence type="ECO:0000313" key="1">
    <source>
        <dbReference type="EMBL" id="PJZ28725.1"/>
    </source>
</evidence>
<accession>A0ABX4N604</accession>
<reference evidence="1 2" key="1">
    <citation type="submission" date="2017-07" db="EMBL/GenBank/DDBJ databases">
        <title>Leptospira spp. isolated from tropical soils.</title>
        <authorList>
            <person name="Thibeaux R."/>
            <person name="Iraola G."/>
            <person name="Ferres I."/>
            <person name="Bierque E."/>
            <person name="Girault D."/>
            <person name="Soupe-Gilbert M.-E."/>
            <person name="Picardeau M."/>
            <person name="Goarant C."/>
        </authorList>
    </citation>
    <scope>NUCLEOTIDE SEQUENCE [LARGE SCALE GENOMIC DNA]</scope>
    <source>
        <strain evidence="1 2">JW2-C-B1</strain>
    </source>
</reference>
<dbReference type="RefSeq" id="WP_100739001.1">
    <property type="nucleotide sequence ID" value="NZ_NPDO01000018.1"/>
</dbReference>
<evidence type="ECO:0000313" key="2">
    <source>
        <dbReference type="Proteomes" id="UP000231919"/>
    </source>
</evidence>
<dbReference type="Proteomes" id="UP000231919">
    <property type="component" value="Unassembled WGS sequence"/>
</dbReference>